<feature type="transmembrane region" description="Helical" evidence="7">
    <location>
        <begin position="466"/>
        <end position="487"/>
    </location>
</feature>
<sequence>MAKTEDETFLLPNEEEGSEDGYYKPAVMLAREEKPLIQYLQPLSSCKYDNKESAPEHTHEHAPDHDLETTARVLWQPLYSPKVYEWTVNSQSTDRLFEGFDPDHGLVALPKGQPNILPSESFPWDSDKEVYVLSGYHSLHSLQVIWQHLHRLATVANETLGGHLLHSLNVLWEDVLCAADPTPMSISHEYVINRTAITEAGQTRKCRDWRDLDEFRIKNTACFKDLGAARHKTPMIEEWQFCPDDSPYKKIVDEYRSQAGQVVLVPEKGRWDRGGLQFKMAGSQEQMQLNEGNNSREGENGERNCDLVRPLERDLKRLGDEGALLLGENEEENEDCENVHVHASEAENSTSEWSANKDYEGLGWWHRPSLYFLLPAFFIYALAFGGLIVPKLNLILSLVCRNYLLYETSINTHTLPDADNPQCRIPEIQALASKFTLYLTILSGLLSGLMTPFLGSISDRHGRIRVLILSSFGSFAAEIISILAAKFPGIVHYNWFLLGAFIDGICGSFTTEMAIIYAYASDCTAPPKRAVAFGYFHSCLFAGMGLGPLIAAFLAETTGDIITIFYFAISIHTIFMLFVVFLLPESHPKQRQQLAHSPFQNRYHSFRVLRFTNLTDPFRILWPKSPSSSPNLRSNLVLLAVVDTLVFGIAMGSVTVVIYYSGYKFGWSTAQTSLFSSLCSISRVLVLILGLPLIVKFARRYRPHANKDTAADWLDLRIVRFSISLEVLGYVGYAVARTGPLFIVSGVFTALGGVGSPTLQSALTKHVPPNRVGQLLGVTGLLHAVGRVVCPVVFNLIYATTVKGFPQAVFVALAGSFALALFLSWFIRPVGELFTLDGLDGEDANEWTVVPKTLEETNASSEEDLTIPILRTIIDEGIGAC</sequence>
<reference evidence="9 10" key="1">
    <citation type="submission" date="2017-12" db="EMBL/GenBank/DDBJ databases">
        <title>Comparative genomics of Botrytis spp.</title>
        <authorList>
            <person name="Valero-Jimenez C.A."/>
            <person name="Tapia P."/>
            <person name="Veloso J."/>
            <person name="Silva-Moreno E."/>
            <person name="Staats M."/>
            <person name="Valdes J.H."/>
            <person name="Van Kan J.A.L."/>
        </authorList>
    </citation>
    <scope>NUCLEOTIDE SEQUENCE [LARGE SCALE GENOMIC DNA]</scope>
    <source>
        <strain evidence="9 10">Bh0001</strain>
    </source>
</reference>
<dbReference type="GO" id="GO:0043386">
    <property type="term" value="P:mycotoxin biosynthetic process"/>
    <property type="evidence" value="ECO:0007669"/>
    <property type="project" value="InterPro"/>
</dbReference>
<feature type="region of interest" description="Disordered" evidence="6">
    <location>
        <begin position="1"/>
        <end position="22"/>
    </location>
</feature>
<dbReference type="InterPro" id="IPR036259">
    <property type="entry name" value="MFS_trans_sf"/>
</dbReference>
<dbReference type="GO" id="GO:0016020">
    <property type="term" value="C:membrane"/>
    <property type="evidence" value="ECO:0007669"/>
    <property type="project" value="UniProtKB-SubCell"/>
</dbReference>
<feature type="transmembrane region" description="Helical" evidence="7">
    <location>
        <begin position="742"/>
        <end position="763"/>
    </location>
</feature>
<comment type="similarity">
    <text evidence="5">Belongs to the ustYa family.</text>
</comment>
<keyword evidence="2 7" id="KW-0812">Transmembrane</keyword>
<proteinExistence type="inferred from homology"/>
<dbReference type="Pfam" id="PF11807">
    <property type="entry name" value="UstYa"/>
    <property type="match status" value="1"/>
</dbReference>
<keyword evidence="4 7" id="KW-0472">Membrane</keyword>
<feature type="transmembrane region" description="Helical" evidence="7">
    <location>
        <begin position="674"/>
        <end position="697"/>
    </location>
</feature>
<feature type="transmembrane region" description="Helical" evidence="7">
    <location>
        <begin position="804"/>
        <end position="827"/>
    </location>
</feature>
<evidence type="ECO:0000259" key="8">
    <source>
        <dbReference type="PROSITE" id="PS50850"/>
    </source>
</evidence>
<comment type="caution">
    <text evidence="9">The sequence shown here is derived from an EMBL/GenBank/DDBJ whole genome shotgun (WGS) entry which is preliminary data.</text>
</comment>
<feature type="transmembrane region" description="Helical" evidence="7">
    <location>
        <begin position="775"/>
        <end position="798"/>
    </location>
</feature>
<evidence type="ECO:0000256" key="7">
    <source>
        <dbReference type="SAM" id="Phobius"/>
    </source>
</evidence>
<feature type="domain" description="Major facilitator superfamily (MFS) profile" evidence="8">
    <location>
        <begin position="369"/>
        <end position="832"/>
    </location>
</feature>
<organism evidence="9 10">
    <name type="scientific">Botrytis hyacinthi</name>
    <dbReference type="NCBI Taxonomy" id="278943"/>
    <lineage>
        <taxon>Eukaryota</taxon>
        <taxon>Fungi</taxon>
        <taxon>Dikarya</taxon>
        <taxon>Ascomycota</taxon>
        <taxon>Pezizomycotina</taxon>
        <taxon>Leotiomycetes</taxon>
        <taxon>Helotiales</taxon>
        <taxon>Sclerotiniaceae</taxon>
        <taxon>Botrytis</taxon>
    </lineage>
</organism>
<dbReference type="SUPFAM" id="SSF103473">
    <property type="entry name" value="MFS general substrate transporter"/>
    <property type="match status" value="1"/>
</dbReference>
<keyword evidence="3 7" id="KW-1133">Transmembrane helix</keyword>
<dbReference type="Proteomes" id="UP000297814">
    <property type="component" value="Unassembled WGS sequence"/>
</dbReference>
<feature type="transmembrane region" description="Helical" evidence="7">
    <location>
        <begin position="370"/>
        <end position="389"/>
    </location>
</feature>
<dbReference type="PROSITE" id="PS50850">
    <property type="entry name" value="MFS"/>
    <property type="match status" value="1"/>
</dbReference>
<comment type="subcellular location">
    <subcellularLocation>
        <location evidence="1">Membrane</location>
        <topology evidence="1">Multi-pass membrane protein</topology>
    </subcellularLocation>
</comment>
<dbReference type="PANTHER" id="PTHR23507">
    <property type="entry name" value="ZGC:174356"/>
    <property type="match status" value="1"/>
</dbReference>
<evidence type="ECO:0000256" key="3">
    <source>
        <dbReference type="ARBA" id="ARBA00022989"/>
    </source>
</evidence>
<dbReference type="EMBL" id="PQXK01000603">
    <property type="protein sequence ID" value="TGO31514.1"/>
    <property type="molecule type" value="Genomic_DNA"/>
</dbReference>
<protein>
    <recommendedName>
        <fullName evidence="8">Major facilitator superfamily (MFS) profile domain-containing protein</fullName>
    </recommendedName>
</protein>
<feature type="transmembrane region" description="Helical" evidence="7">
    <location>
        <begin position="636"/>
        <end position="662"/>
    </location>
</feature>
<feature type="transmembrane region" description="Helical" evidence="7">
    <location>
        <begin position="493"/>
        <end position="520"/>
    </location>
</feature>
<dbReference type="GO" id="GO:0022857">
    <property type="term" value="F:transmembrane transporter activity"/>
    <property type="evidence" value="ECO:0007669"/>
    <property type="project" value="InterPro"/>
</dbReference>
<dbReference type="PANTHER" id="PTHR23507:SF40">
    <property type="entry name" value="TETRACYCLINE-EFFLUX TRANSPORTER"/>
    <property type="match status" value="1"/>
</dbReference>
<feature type="transmembrane region" description="Helical" evidence="7">
    <location>
        <begin position="561"/>
        <end position="583"/>
    </location>
</feature>
<evidence type="ECO:0000256" key="6">
    <source>
        <dbReference type="SAM" id="MobiDB-lite"/>
    </source>
</evidence>
<dbReference type="InterPro" id="IPR020846">
    <property type="entry name" value="MFS_dom"/>
</dbReference>
<evidence type="ECO:0000313" key="10">
    <source>
        <dbReference type="Proteomes" id="UP000297814"/>
    </source>
</evidence>
<feature type="transmembrane region" description="Helical" evidence="7">
    <location>
        <begin position="435"/>
        <end position="454"/>
    </location>
</feature>
<dbReference type="Gene3D" id="1.20.1250.20">
    <property type="entry name" value="MFS general substrate transporter like domains"/>
    <property type="match status" value="1"/>
</dbReference>
<feature type="transmembrane region" description="Helical" evidence="7">
    <location>
        <begin position="532"/>
        <end position="555"/>
    </location>
</feature>
<evidence type="ECO:0000256" key="4">
    <source>
        <dbReference type="ARBA" id="ARBA00023136"/>
    </source>
</evidence>
<evidence type="ECO:0000313" key="9">
    <source>
        <dbReference type="EMBL" id="TGO31514.1"/>
    </source>
</evidence>
<dbReference type="AlphaFoldDB" id="A0A4Z1G3I1"/>
<evidence type="ECO:0000256" key="2">
    <source>
        <dbReference type="ARBA" id="ARBA00022692"/>
    </source>
</evidence>
<accession>A0A4Z1G3I1</accession>
<dbReference type="Pfam" id="PF07690">
    <property type="entry name" value="MFS_1"/>
    <property type="match status" value="1"/>
</dbReference>
<dbReference type="InterPro" id="IPR021765">
    <property type="entry name" value="UstYa-like"/>
</dbReference>
<evidence type="ECO:0000256" key="1">
    <source>
        <dbReference type="ARBA" id="ARBA00004141"/>
    </source>
</evidence>
<name>A0A4Z1G3I1_9HELO</name>
<dbReference type="InterPro" id="IPR011701">
    <property type="entry name" value="MFS"/>
</dbReference>
<gene>
    <name evidence="9" type="ORF">BHYA_0608g00010</name>
</gene>
<keyword evidence="10" id="KW-1185">Reference proteome</keyword>
<evidence type="ECO:0000256" key="5">
    <source>
        <dbReference type="ARBA" id="ARBA00035112"/>
    </source>
</evidence>